<gene>
    <name evidence="1" type="ORF">WN55_09150</name>
</gene>
<dbReference type="OrthoDB" id="5949187at2759"/>
<evidence type="ECO:0000313" key="2">
    <source>
        <dbReference type="Proteomes" id="UP000076502"/>
    </source>
</evidence>
<name>A0A154P8R0_DUFNO</name>
<accession>A0A154P8R0</accession>
<dbReference type="PANTHER" id="PTHR33539:SF1">
    <property type="entry name" value="UPF0764 PROTEIN C16ORF89"/>
    <property type="match status" value="1"/>
</dbReference>
<dbReference type="STRING" id="178035.A0A154P8R0"/>
<dbReference type="AlphaFoldDB" id="A0A154P8R0"/>
<evidence type="ECO:0000313" key="1">
    <source>
        <dbReference type="EMBL" id="KZC08247.1"/>
    </source>
</evidence>
<keyword evidence="2" id="KW-1185">Reference proteome</keyword>
<dbReference type="PANTHER" id="PTHR33539">
    <property type="entry name" value="UPF0764 PROTEIN C16ORF89"/>
    <property type="match status" value="1"/>
</dbReference>
<dbReference type="EMBL" id="KQ434846">
    <property type="protein sequence ID" value="KZC08247.1"/>
    <property type="molecule type" value="Genomic_DNA"/>
</dbReference>
<sequence>MQDNSDDREDRFCEIEYQVTRKKIGKCVKLGHGLNGCISEDKLTALSKVVDYIHQRPGQMNADATFSVTIVEANIAATLLDKNAQYLEEKYWSTLMRMLKLCDQIRRYLLDRLVPESEDVRLLHDTLNNPALWMKHIFWQDGVLQRGSETVDLTYQDIRDLIMQGTPKEEESDQCLGEIVRNNLKSHHQMPEVCIEILMRRDLARGYPLTHRLLIIQVAQTLSCERGLPVRSSDLILSYCSSILRDLVDVEAAGFPYQTPDLMMEQVLLCGMEGFLEFTGGHYERLVLAWAHPSGCFSSFGNKYAESPLRMVRRASTPTDFGCDSHATGLAAASLSLFVRENVENLFT</sequence>
<dbReference type="Proteomes" id="UP000076502">
    <property type="component" value="Unassembled WGS sequence"/>
</dbReference>
<dbReference type="InterPro" id="IPR031751">
    <property type="entry name" value="DUF4735"/>
</dbReference>
<reference evidence="1 2" key="1">
    <citation type="submission" date="2015-07" db="EMBL/GenBank/DDBJ databases">
        <title>The genome of Dufourea novaeangliae.</title>
        <authorList>
            <person name="Pan H."/>
            <person name="Kapheim K."/>
        </authorList>
    </citation>
    <scope>NUCLEOTIDE SEQUENCE [LARGE SCALE GENOMIC DNA]</scope>
    <source>
        <strain evidence="1">0120121106</strain>
        <tissue evidence="1">Whole body</tissue>
    </source>
</reference>
<organism evidence="1 2">
    <name type="scientific">Dufourea novaeangliae</name>
    <name type="common">Sweat bee</name>
    <dbReference type="NCBI Taxonomy" id="178035"/>
    <lineage>
        <taxon>Eukaryota</taxon>
        <taxon>Metazoa</taxon>
        <taxon>Ecdysozoa</taxon>
        <taxon>Arthropoda</taxon>
        <taxon>Hexapoda</taxon>
        <taxon>Insecta</taxon>
        <taxon>Pterygota</taxon>
        <taxon>Neoptera</taxon>
        <taxon>Endopterygota</taxon>
        <taxon>Hymenoptera</taxon>
        <taxon>Apocrita</taxon>
        <taxon>Aculeata</taxon>
        <taxon>Apoidea</taxon>
        <taxon>Anthophila</taxon>
        <taxon>Halictidae</taxon>
        <taxon>Rophitinae</taxon>
        <taxon>Dufourea</taxon>
    </lineage>
</organism>
<dbReference type="GO" id="GO:0016020">
    <property type="term" value="C:membrane"/>
    <property type="evidence" value="ECO:0007669"/>
    <property type="project" value="TreeGrafter"/>
</dbReference>
<proteinExistence type="predicted"/>
<dbReference type="GO" id="GO:0005829">
    <property type="term" value="C:cytosol"/>
    <property type="evidence" value="ECO:0007669"/>
    <property type="project" value="TreeGrafter"/>
</dbReference>
<protein>
    <submittedName>
        <fullName evidence="1">UPF0764 protein C16orf89 like protein</fullName>
    </submittedName>
</protein>
<dbReference type="Pfam" id="PF15882">
    <property type="entry name" value="DUF4735"/>
    <property type="match status" value="1"/>
</dbReference>